<dbReference type="Proteomes" id="UP000034189">
    <property type="component" value="Chromosome"/>
</dbReference>
<dbReference type="EMBL" id="CP011114">
    <property type="protein sequence ID" value="AKG33863.1"/>
    <property type="molecule type" value="Genomic_DNA"/>
</dbReference>
<dbReference type="GO" id="GO:0030170">
    <property type="term" value="F:pyridoxal phosphate binding"/>
    <property type="evidence" value="ECO:0007669"/>
    <property type="project" value="InterPro"/>
</dbReference>
<dbReference type="RefSeq" id="WP_025694471.1">
    <property type="nucleotide sequence ID" value="NZ_ASQQ01000133.1"/>
</dbReference>
<proteinExistence type="predicted"/>
<feature type="domain" description="MOSC" evidence="1">
    <location>
        <begin position="29"/>
        <end position="163"/>
    </location>
</feature>
<dbReference type="SUPFAM" id="SSF50800">
    <property type="entry name" value="PK beta-barrel domain-like"/>
    <property type="match status" value="1"/>
</dbReference>
<organism evidence="2 3">
    <name type="scientific">Paenibacillus durus ATCC 35681</name>
    <dbReference type="NCBI Taxonomy" id="1333534"/>
    <lineage>
        <taxon>Bacteria</taxon>
        <taxon>Bacillati</taxon>
        <taxon>Bacillota</taxon>
        <taxon>Bacilli</taxon>
        <taxon>Bacillales</taxon>
        <taxon>Paenibacillaceae</taxon>
        <taxon>Paenibacillus</taxon>
    </lineage>
</organism>
<dbReference type="Gene3D" id="2.40.33.20">
    <property type="entry name" value="PK beta-barrel domain-like"/>
    <property type="match status" value="1"/>
</dbReference>
<dbReference type="Pfam" id="PF03473">
    <property type="entry name" value="MOSC"/>
    <property type="match status" value="1"/>
</dbReference>
<sequence>MDRKIIHLAVGKPKEYDWNRKKEFSAIGKSFVQAVELKKSGFIGDDVANHKFHGGIDRAVCLYPFEHYSYWEDKFNKKLNPPAFGENITATGMLEEQVYIGDIYRIGETVIQVTQGRVPCDTISKYNEEKSFLKKVVETSLTGYFFRVIEEGIINSNSKIELVERDKNQISVFFATKVLFHQKTDKAAIEKILEVEALAEDWRKRFLKLL</sequence>
<dbReference type="OrthoDB" id="9786134at2"/>
<dbReference type="GO" id="GO:0030151">
    <property type="term" value="F:molybdenum ion binding"/>
    <property type="evidence" value="ECO:0007669"/>
    <property type="project" value="InterPro"/>
</dbReference>
<dbReference type="Pfam" id="PF03475">
    <property type="entry name" value="YiiM_3-alpha"/>
    <property type="match status" value="1"/>
</dbReference>
<dbReference type="InterPro" id="IPR005302">
    <property type="entry name" value="MoCF_Sase_C"/>
</dbReference>
<gene>
    <name evidence="2" type="ORF">VK70_04060</name>
</gene>
<dbReference type="PROSITE" id="PS51340">
    <property type="entry name" value="MOSC"/>
    <property type="match status" value="1"/>
</dbReference>
<dbReference type="GO" id="GO:0003824">
    <property type="term" value="F:catalytic activity"/>
    <property type="evidence" value="ECO:0007669"/>
    <property type="project" value="InterPro"/>
</dbReference>
<protein>
    <submittedName>
        <fullName evidence="2">Sulfurase</fullName>
    </submittedName>
</protein>
<evidence type="ECO:0000313" key="2">
    <source>
        <dbReference type="EMBL" id="AKG33863.1"/>
    </source>
</evidence>
<dbReference type="PANTHER" id="PTHR30212">
    <property type="entry name" value="PROTEIN YIIM"/>
    <property type="match status" value="1"/>
</dbReference>
<dbReference type="PATRIC" id="fig|1333534.5.peg.886"/>
<evidence type="ECO:0000313" key="3">
    <source>
        <dbReference type="Proteomes" id="UP000034189"/>
    </source>
</evidence>
<dbReference type="InterPro" id="IPR052353">
    <property type="entry name" value="Benzoxazolinone_Detox_Enz"/>
</dbReference>
<dbReference type="AlphaFoldDB" id="A0A0F7F8D8"/>
<reference evidence="2 3" key="2">
    <citation type="journal article" date="2016" name="Genome Announc.">
        <title>Genome Sequence of a Gram-Positive Diazotroph, Paenibacillus durus Type Strain ATCC 35681.</title>
        <authorList>
            <person name="Halim M.A."/>
            <person name="Rahman A.Y."/>
            <person name="Sim K.S."/>
            <person name="Yam H.C."/>
            <person name="Rahim A.A."/>
            <person name="Ghazali A.H."/>
            <person name="Najimudin N."/>
        </authorList>
    </citation>
    <scope>NUCLEOTIDE SEQUENCE [LARGE SCALE GENOMIC DNA]</scope>
    <source>
        <strain evidence="2 3">ATCC 35681</strain>
    </source>
</reference>
<dbReference type="InterPro" id="IPR005163">
    <property type="entry name" value="Tri_helical_YiiM-like"/>
</dbReference>
<accession>A0A0F7F8D8</accession>
<dbReference type="PANTHER" id="PTHR30212:SF2">
    <property type="entry name" value="PROTEIN YIIM"/>
    <property type="match status" value="1"/>
</dbReference>
<evidence type="ECO:0000259" key="1">
    <source>
        <dbReference type="PROSITE" id="PS51340"/>
    </source>
</evidence>
<reference evidence="2 3" key="1">
    <citation type="submission" date="2015-03" db="EMBL/GenBank/DDBJ databases">
        <authorList>
            <person name="Abdul Halim M."/>
        </authorList>
    </citation>
    <scope>NUCLEOTIDE SEQUENCE [LARGE SCALE GENOMIC DNA]</scope>
    <source>
        <strain evidence="2 3">ATCC 35681</strain>
    </source>
</reference>
<dbReference type="InterPro" id="IPR011037">
    <property type="entry name" value="Pyrv_Knase-like_insert_dom_sf"/>
</dbReference>
<dbReference type="HOGENOM" id="CLU_082566_1_0_9"/>
<name>A0A0F7F8D8_PAEDU</name>